<accession>A0A934N1R3</accession>
<feature type="compositionally biased region" description="Low complexity" evidence="1">
    <location>
        <begin position="68"/>
        <end position="80"/>
    </location>
</feature>
<dbReference type="InterPro" id="IPR010260">
    <property type="entry name" value="AlpA"/>
</dbReference>
<dbReference type="Proteomes" id="UP000628710">
    <property type="component" value="Unassembled WGS sequence"/>
</dbReference>
<reference evidence="2" key="1">
    <citation type="submission" date="2020-12" db="EMBL/GenBank/DDBJ databases">
        <title>Marinomonas arctica sp. nov., a psychrotolerant bacterium isolated from the Arctic.</title>
        <authorList>
            <person name="Zhang Y."/>
        </authorList>
    </citation>
    <scope>NUCLEOTIDE SEQUENCE</scope>
    <source>
        <strain evidence="2">C1424</strain>
    </source>
</reference>
<protein>
    <submittedName>
        <fullName evidence="2">AlpA family phage regulatory protein</fullName>
    </submittedName>
</protein>
<dbReference type="EMBL" id="JAEMNX010000003">
    <property type="protein sequence ID" value="MBJ7536993.1"/>
    <property type="molecule type" value="Genomic_DNA"/>
</dbReference>
<dbReference type="SUPFAM" id="SSF46955">
    <property type="entry name" value="Putative DNA-binding domain"/>
    <property type="match status" value="1"/>
</dbReference>
<evidence type="ECO:0000313" key="2">
    <source>
        <dbReference type="EMBL" id="MBJ7536993.1"/>
    </source>
</evidence>
<name>A0A934N1R3_9GAMM</name>
<keyword evidence="3" id="KW-1185">Reference proteome</keyword>
<dbReference type="Pfam" id="PF05930">
    <property type="entry name" value="Phage_AlpA"/>
    <property type="match status" value="1"/>
</dbReference>
<feature type="region of interest" description="Disordered" evidence="1">
    <location>
        <begin position="67"/>
        <end position="86"/>
    </location>
</feature>
<dbReference type="Gene3D" id="1.10.238.160">
    <property type="match status" value="1"/>
</dbReference>
<gene>
    <name evidence="2" type="ORF">I8J31_04785</name>
</gene>
<dbReference type="AlphaFoldDB" id="A0A934N1R3"/>
<sequence length="86" mass="9870">MTTHMTTTQNELIKIKDVMKITTFSRNTIYKLMSNGEFPRLLKVGAGSYWKRRDVEQWINDLTPATDEQVQQAAEQAAKAAKSRTH</sequence>
<comment type="caution">
    <text evidence="2">The sequence shown here is derived from an EMBL/GenBank/DDBJ whole genome shotgun (WGS) entry which is preliminary data.</text>
</comment>
<organism evidence="2 3">
    <name type="scientific">Marinomonas transparens</name>
    <dbReference type="NCBI Taxonomy" id="2795388"/>
    <lineage>
        <taxon>Bacteria</taxon>
        <taxon>Pseudomonadati</taxon>
        <taxon>Pseudomonadota</taxon>
        <taxon>Gammaproteobacteria</taxon>
        <taxon>Oceanospirillales</taxon>
        <taxon>Oceanospirillaceae</taxon>
        <taxon>Marinomonas</taxon>
    </lineage>
</organism>
<evidence type="ECO:0000313" key="3">
    <source>
        <dbReference type="Proteomes" id="UP000628710"/>
    </source>
</evidence>
<evidence type="ECO:0000256" key="1">
    <source>
        <dbReference type="SAM" id="MobiDB-lite"/>
    </source>
</evidence>
<dbReference type="InterPro" id="IPR009061">
    <property type="entry name" value="DNA-bd_dom_put_sf"/>
</dbReference>
<proteinExistence type="predicted"/>
<dbReference type="RefSeq" id="WP_199467173.1">
    <property type="nucleotide sequence ID" value="NZ_JAEMNX010000003.1"/>
</dbReference>